<dbReference type="PRINTS" id="PR00410">
    <property type="entry name" value="PHEHYDRXLASE"/>
</dbReference>
<dbReference type="Gene3D" id="2.40.30.10">
    <property type="entry name" value="Translation factors"/>
    <property type="match status" value="1"/>
</dbReference>
<dbReference type="Pfam" id="PF00175">
    <property type="entry name" value="NAD_binding_1"/>
    <property type="match status" value="1"/>
</dbReference>
<keyword evidence="7" id="KW-0408">Iron</keyword>
<dbReference type="STRING" id="563176.SAMN04488090_4476"/>
<dbReference type="InterPro" id="IPR039261">
    <property type="entry name" value="FNR_nucleotide-bd"/>
</dbReference>
<dbReference type="InterPro" id="IPR050415">
    <property type="entry name" value="MRET"/>
</dbReference>
<evidence type="ECO:0000259" key="9">
    <source>
        <dbReference type="PROSITE" id="PS51085"/>
    </source>
</evidence>
<name>A0A1G9WXM7_9BACT</name>
<dbReference type="SUPFAM" id="SSF54292">
    <property type="entry name" value="2Fe-2S ferredoxin-like"/>
    <property type="match status" value="1"/>
</dbReference>
<dbReference type="InterPro" id="IPR017927">
    <property type="entry name" value="FAD-bd_FR_type"/>
</dbReference>
<feature type="domain" description="2Fe-2S ferredoxin-type" evidence="9">
    <location>
        <begin position="264"/>
        <end position="352"/>
    </location>
</feature>
<dbReference type="Gene3D" id="3.10.20.30">
    <property type="match status" value="1"/>
</dbReference>
<evidence type="ECO:0000313" key="11">
    <source>
        <dbReference type="EMBL" id="SDM89217.1"/>
    </source>
</evidence>
<organism evidence="11 12">
    <name type="scientific">Siphonobacter aquaeclarae</name>
    <dbReference type="NCBI Taxonomy" id="563176"/>
    <lineage>
        <taxon>Bacteria</taxon>
        <taxon>Pseudomonadati</taxon>
        <taxon>Bacteroidota</taxon>
        <taxon>Cytophagia</taxon>
        <taxon>Cytophagales</taxon>
        <taxon>Cytophagaceae</taxon>
        <taxon>Siphonobacter</taxon>
    </lineage>
</organism>
<dbReference type="PANTHER" id="PTHR47354:SF8">
    <property type="entry name" value="1,2-PHENYLACETYL-COA EPOXIDASE, SUBUNIT E"/>
    <property type="match status" value="1"/>
</dbReference>
<dbReference type="InterPro" id="IPR001433">
    <property type="entry name" value="OxRdtase_FAD/NAD-bd"/>
</dbReference>
<dbReference type="GO" id="GO:0051537">
    <property type="term" value="F:2 iron, 2 sulfur cluster binding"/>
    <property type="evidence" value="ECO:0007669"/>
    <property type="project" value="UniProtKB-KW"/>
</dbReference>
<accession>A0A1G9WXM7</accession>
<dbReference type="InterPro" id="IPR017938">
    <property type="entry name" value="Riboflavin_synthase-like_b-brl"/>
</dbReference>
<evidence type="ECO:0000313" key="12">
    <source>
        <dbReference type="Proteomes" id="UP000198901"/>
    </source>
</evidence>
<keyword evidence="12" id="KW-1185">Reference proteome</keyword>
<dbReference type="InterPro" id="IPR036010">
    <property type="entry name" value="2Fe-2S_ferredoxin-like_sf"/>
</dbReference>
<dbReference type="GO" id="GO:0046872">
    <property type="term" value="F:metal ion binding"/>
    <property type="evidence" value="ECO:0007669"/>
    <property type="project" value="UniProtKB-KW"/>
</dbReference>
<keyword evidence="2" id="KW-0285">Flavoprotein</keyword>
<feature type="domain" description="FAD-binding FR-type" evidence="10">
    <location>
        <begin position="2"/>
        <end position="105"/>
    </location>
</feature>
<keyword evidence="3" id="KW-0001">2Fe-2S</keyword>
<dbReference type="InterPro" id="IPR001041">
    <property type="entry name" value="2Fe-2S_ferredoxin-type"/>
</dbReference>
<dbReference type="InterPro" id="IPR001709">
    <property type="entry name" value="Flavoprot_Pyr_Nucl_cyt_Rdtase"/>
</dbReference>
<dbReference type="PROSITE" id="PS00197">
    <property type="entry name" value="2FE2S_FER_1"/>
    <property type="match status" value="1"/>
</dbReference>
<evidence type="ECO:0000256" key="6">
    <source>
        <dbReference type="ARBA" id="ARBA00023002"/>
    </source>
</evidence>
<evidence type="ECO:0000256" key="3">
    <source>
        <dbReference type="ARBA" id="ARBA00022714"/>
    </source>
</evidence>
<evidence type="ECO:0000256" key="5">
    <source>
        <dbReference type="ARBA" id="ARBA00022827"/>
    </source>
</evidence>
<reference evidence="11 12" key="1">
    <citation type="submission" date="2016-10" db="EMBL/GenBank/DDBJ databases">
        <authorList>
            <person name="de Groot N.N."/>
        </authorList>
    </citation>
    <scope>NUCLEOTIDE SEQUENCE [LARGE SCALE GENOMIC DNA]</scope>
    <source>
        <strain evidence="11 12">DSM 21668</strain>
    </source>
</reference>
<dbReference type="AlphaFoldDB" id="A0A1G9WXM7"/>
<evidence type="ECO:0000256" key="8">
    <source>
        <dbReference type="ARBA" id="ARBA00023014"/>
    </source>
</evidence>
<proteinExistence type="predicted"/>
<dbReference type="OrthoDB" id="9789468at2"/>
<dbReference type="PROSITE" id="PS51085">
    <property type="entry name" value="2FE2S_FER_2"/>
    <property type="match status" value="1"/>
</dbReference>
<dbReference type="CDD" id="cd06214">
    <property type="entry name" value="PA_degradation_oxidoreductase_like"/>
    <property type="match status" value="1"/>
</dbReference>
<evidence type="ECO:0000256" key="7">
    <source>
        <dbReference type="ARBA" id="ARBA00023004"/>
    </source>
</evidence>
<evidence type="ECO:0000256" key="2">
    <source>
        <dbReference type="ARBA" id="ARBA00022630"/>
    </source>
</evidence>
<dbReference type="GO" id="GO:0016491">
    <property type="term" value="F:oxidoreductase activity"/>
    <property type="evidence" value="ECO:0007669"/>
    <property type="project" value="UniProtKB-KW"/>
</dbReference>
<dbReference type="CDD" id="cd00207">
    <property type="entry name" value="fer2"/>
    <property type="match status" value="1"/>
</dbReference>
<dbReference type="GO" id="GO:0050660">
    <property type="term" value="F:flavin adenine dinucleotide binding"/>
    <property type="evidence" value="ECO:0007669"/>
    <property type="project" value="TreeGrafter"/>
</dbReference>
<dbReference type="Pfam" id="PF00111">
    <property type="entry name" value="Fer2"/>
    <property type="match status" value="1"/>
</dbReference>
<dbReference type="EMBL" id="FNGS01000010">
    <property type="protein sequence ID" value="SDM89217.1"/>
    <property type="molecule type" value="Genomic_DNA"/>
</dbReference>
<dbReference type="PANTHER" id="PTHR47354">
    <property type="entry name" value="NADH OXIDOREDUCTASE HCR"/>
    <property type="match status" value="1"/>
</dbReference>
<gene>
    <name evidence="11" type="ORF">SAMN04488090_4476</name>
</gene>
<dbReference type="Pfam" id="PF00970">
    <property type="entry name" value="FAD_binding_6"/>
    <property type="match status" value="1"/>
</dbReference>
<dbReference type="PRINTS" id="PR00371">
    <property type="entry name" value="FPNCR"/>
</dbReference>
<keyword evidence="6" id="KW-0560">Oxidoreductase</keyword>
<evidence type="ECO:0000256" key="4">
    <source>
        <dbReference type="ARBA" id="ARBA00022723"/>
    </source>
</evidence>
<dbReference type="SUPFAM" id="SSF52343">
    <property type="entry name" value="Ferredoxin reductase-like, C-terminal NADP-linked domain"/>
    <property type="match status" value="1"/>
</dbReference>
<evidence type="ECO:0000259" key="10">
    <source>
        <dbReference type="PROSITE" id="PS51384"/>
    </source>
</evidence>
<sequence length="352" mass="38915">MSKYYHLTVKEVVRETEDTVTLHFWHPPHATIPYKPGQFLTLILPVENKKVRRAYSMSSSPNKDASIAVTVKRLAGGLVSNYVNDQVKAGDVIEVMEPMGHFVCEPAAGRSRELVLFGAGSGVTPLISMIKSVLPVETNTRITLVYGSRNERNIIFRDQLAELEAQFAGRLTVVHVLSQPLAWDGRSGRVNQQAAIRILDELNIPVTSAEFYLCGPEGMMEEVQHALAILNVPKEQIHKESFAPSKDTHGEVVEDEDDGKLKTRTITLFYEGAEYKVEVKPHQTILEAGLELDIDLPYSCQAGMCTACMGRCKSGKVMMDEEDGLTEQEIAAGFVLTCVAHPMSADVVIEIE</sequence>
<comment type="cofactor">
    <cofactor evidence="1">
        <name>FAD</name>
        <dbReference type="ChEBI" id="CHEBI:57692"/>
    </cofactor>
</comment>
<evidence type="ECO:0000256" key="1">
    <source>
        <dbReference type="ARBA" id="ARBA00001974"/>
    </source>
</evidence>
<dbReference type="Gene3D" id="3.40.50.80">
    <property type="entry name" value="Nucleotide-binding domain of ferredoxin-NADP reductase (FNR) module"/>
    <property type="match status" value="1"/>
</dbReference>
<dbReference type="InterPro" id="IPR008333">
    <property type="entry name" value="Cbr1-like_FAD-bd_dom"/>
</dbReference>
<protein>
    <submittedName>
        <fullName evidence="11">Ring-1,2-phenylacetyl-CoA epoxidase subunit PaaE</fullName>
    </submittedName>
</protein>
<keyword evidence="5" id="KW-0274">FAD</keyword>
<keyword evidence="4" id="KW-0479">Metal-binding</keyword>
<dbReference type="InterPro" id="IPR012675">
    <property type="entry name" value="Beta-grasp_dom_sf"/>
</dbReference>
<keyword evidence="8" id="KW-0411">Iron-sulfur</keyword>
<dbReference type="Proteomes" id="UP000198901">
    <property type="component" value="Unassembled WGS sequence"/>
</dbReference>
<dbReference type="InterPro" id="IPR006058">
    <property type="entry name" value="2Fe2S_fd_BS"/>
</dbReference>
<dbReference type="SUPFAM" id="SSF63380">
    <property type="entry name" value="Riboflavin synthase domain-like"/>
    <property type="match status" value="1"/>
</dbReference>
<dbReference type="RefSeq" id="WP_093208009.1">
    <property type="nucleotide sequence ID" value="NZ_FNGS01000010.1"/>
</dbReference>
<dbReference type="PROSITE" id="PS51384">
    <property type="entry name" value="FAD_FR"/>
    <property type="match status" value="1"/>
</dbReference>